<dbReference type="Proteomes" id="UP000323856">
    <property type="component" value="Unassembled WGS sequence"/>
</dbReference>
<evidence type="ECO:0000313" key="3">
    <source>
        <dbReference type="Proteomes" id="UP000323856"/>
    </source>
</evidence>
<comment type="caution">
    <text evidence="2">The sequence shown here is derived from an EMBL/GenBank/DDBJ whole genome shotgun (WGS) entry which is preliminary data.</text>
</comment>
<accession>A0A5B0EJ99</accession>
<evidence type="ECO:0000256" key="1">
    <source>
        <dbReference type="SAM" id="MobiDB-lite"/>
    </source>
</evidence>
<dbReference type="AlphaFoldDB" id="A0A5B0EJ99"/>
<dbReference type="OrthoDB" id="9816539at2"/>
<feature type="region of interest" description="Disordered" evidence="1">
    <location>
        <begin position="1"/>
        <end position="22"/>
    </location>
</feature>
<name>A0A5B0EJ99_9MICC</name>
<protein>
    <submittedName>
        <fullName evidence="2">Uncharacterized protein</fullName>
    </submittedName>
</protein>
<dbReference type="EMBL" id="VOBL01000007">
    <property type="protein sequence ID" value="KAA0977369.1"/>
    <property type="molecule type" value="Genomic_DNA"/>
</dbReference>
<evidence type="ECO:0000313" key="2">
    <source>
        <dbReference type="EMBL" id="KAA0977369.1"/>
    </source>
</evidence>
<sequence>MSHDGPKSTPRDDSEPGTAAPGPIVVDIDVHRIRRHLLLVIPDFETWCVDTNFDVGGEKLRSRITTFLAHYARINGNDEITFLNVPAFAATLNDLMFVGGTNEFLEMTHVFGAYLEFIHATGRWTGTHEEYEQVHHYFQCVRLPEFEPDYSPVTELQAAIITVPKITEQNAFEEI</sequence>
<reference evidence="2 3" key="1">
    <citation type="submission" date="2019-07" db="EMBL/GenBank/DDBJ databases">
        <title>Analysis of the biochemical properties, biological activity and biotechnological potential of siderophores and biosurfactants produced by Antarctic psychrotolerant bacteria.</title>
        <authorList>
            <person name="Styczynski M."/>
            <person name="Krucon T."/>
            <person name="Decewicz P."/>
            <person name="Dziewit L."/>
        </authorList>
    </citation>
    <scope>NUCLEOTIDE SEQUENCE [LARGE SCALE GENOMIC DNA]</scope>
    <source>
        <strain evidence="2 3">ANT_H27</strain>
    </source>
</reference>
<gene>
    <name evidence="2" type="ORF">FQ154_08740</name>
</gene>
<dbReference type="RefSeq" id="WP_149619397.1">
    <property type="nucleotide sequence ID" value="NZ_JBITUG010000003.1"/>
</dbReference>
<feature type="compositionally biased region" description="Basic and acidic residues" evidence="1">
    <location>
        <begin position="1"/>
        <end position="14"/>
    </location>
</feature>
<proteinExistence type="predicted"/>
<organism evidence="2 3">
    <name type="scientific">Paeniglutamicibacter gangotriensis</name>
    <dbReference type="NCBI Taxonomy" id="254787"/>
    <lineage>
        <taxon>Bacteria</taxon>
        <taxon>Bacillati</taxon>
        <taxon>Actinomycetota</taxon>
        <taxon>Actinomycetes</taxon>
        <taxon>Micrococcales</taxon>
        <taxon>Micrococcaceae</taxon>
        <taxon>Paeniglutamicibacter</taxon>
    </lineage>
</organism>